<dbReference type="Pfam" id="PF13855">
    <property type="entry name" value="LRR_8"/>
    <property type="match status" value="3"/>
</dbReference>
<evidence type="ECO:0000313" key="4">
    <source>
        <dbReference type="EMBL" id="VVD04322.1"/>
    </source>
</evidence>
<keyword evidence="3" id="KW-0677">Repeat</keyword>
<accession>A0A5E4R490</accession>
<organism evidence="4 5">
    <name type="scientific">Leptidea sinapis</name>
    <dbReference type="NCBI Taxonomy" id="189913"/>
    <lineage>
        <taxon>Eukaryota</taxon>
        <taxon>Metazoa</taxon>
        <taxon>Ecdysozoa</taxon>
        <taxon>Arthropoda</taxon>
        <taxon>Hexapoda</taxon>
        <taxon>Insecta</taxon>
        <taxon>Pterygota</taxon>
        <taxon>Neoptera</taxon>
        <taxon>Endopterygota</taxon>
        <taxon>Lepidoptera</taxon>
        <taxon>Glossata</taxon>
        <taxon>Ditrysia</taxon>
        <taxon>Papilionoidea</taxon>
        <taxon>Pieridae</taxon>
        <taxon>Dismorphiinae</taxon>
        <taxon>Leptidea</taxon>
    </lineage>
</organism>
<dbReference type="Proteomes" id="UP000324832">
    <property type="component" value="Unassembled WGS sequence"/>
</dbReference>
<dbReference type="InterPro" id="IPR001611">
    <property type="entry name" value="Leu-rich_rpt"/>
</dbReference>
<reference evidence="4 5" key="1">
    <citation type="submission" date="2017-07" db="EMBL/GenBank/DDBJ databases">
        <authorList>
            <person name="Talla V."/>
            <person name="Backstrom N."/>
        </authorList>
    </citation>
    <scope>NUCLEOTIDE SEQUENCE [LARGE SCALE GENOMIC DNA]</scope>
</reference>
<evidence type="ECO:0000256" key="3">
    <source>
        <dbReference type="ARBA" id="ARBA00022737"/>
    </source>
</evidence>
<evidence type="ECO:0000256" key="2">
    <source>
        <dbReference type="ARBA" id="ARBA00022729"/>
    </source>
</evidence>
<dbReference type="PRINTS" id="PR00019">
    <property type="entry name" value="LEURICHRPT"/>
</dbReference>
<dbReference type="Pfam" id="PF00560">
    <property type="entry name" value="LRR_1"/>
    <property type="match status" value="1"/>
</dbReference>
<dbReference type="Gene3D" id="3.80.10.10">
    <property type="entry name" value="Ribonuclease Inhibitor"/>
    <property type="match status" value="2"/>
</dbReference>
<dbReference type="PROSITE" id="PS51450">
    <property type="entry name" value="LRR"/>
    <property type="match status" value="2"/>
</dbReference>
<dbReference type="SMART" id="SM00369">
    <property type="entry name" value="LRR_TYP"/>
    <property type="match status" value="12"/>
</dbReference>
<dbReference type="SMART" id="SM00364">
    <property type="entry name" value="LRR_BAC"/>
    <property type="match status" value="7"/>
</dbReference>
<keyword evidence="5" id="KW-1185">Reference proteome</keyword>
<feature type="non-terminal residue" evidence="4">
    <location>
        <position position="1"/>
    </location>
</feature>
<name>A0A5E4R490_9NEOP</name>
<gene>
    <name evidence="4" type="ORF">LSINAPIS_LOCUS14100</name>
</gene>
<keyword evidence="2" id="KW-0732">Signal</keyword>
<evidence type="ECO:0000256" key="1">
    <source>
        <dbReference type="ARBA" id="ARBA00022614"/>
    </source>
</evidence>
<dbReference type="EMBL" id="FZQP02006856">
    <property type="protein sequence ID" value="VVD04322.1"/>
    <property type="molecule type" value="Genomic_DNA"/>
</dbReference>
<dbReference type="PANTHER" id="PTHR24373:SF275">
    <property type="entry name" value="TIR DOMAIN-CONTAINING PROTEIN"/>
    <property type="match status" value="1"/>
</dbReference>
<sequence>VVSLQDKIYRCEELEQARQELSSRLGPAPPQLALLKVDGCELPPESLACVTRVVGAEGAEAVLLQDVPGPLTREHLAGFTTLRRLNVLNAGTNVTEIPFDALSILPRLQRFTMTGAELRLGEASEEGASPLASLETLELGGGHVDRVGARTFSRAPRLTTLMMWGNKIRDIDQHAFEGVPLVVNVSLNSNGLPSLPDGLFSSTPRLQHLDLYDNAFSSLPAGLLQHLADLQEVLLFGNQVPLVVGGGLFSNLPSLTSVRLDNNDLSSLPADLFTNSTNIHSLDLSHNKLVTLPPGLLAHLALTDLDLSHNELTSLEQDLLSETGALERLDLSYNKLEVLPGGVLRSARALQYLSVAHNRITYLNESWVRGAGNLRELRLDHNQLTTLSAAALGLLPNLEILSASHNVISVTGAVGEVGAGEYSNVELLCGTAPLLHLRRLLLAYNRLERLCDDWRYRPSLQELDFSHNTISELNDADFVNSARVDLRYNNISRVSPPLATPPGEPAPVFMLDHNPYRCDCELFPVLRVLPGFTTKPLTLGEAACSSPPSLAGVKLLELDVERLHCDVPCAGCRCHGVPATSRLHLQCDTVPEVWPELPGGLRTAELELLRPPPGAVDLTRAPPYLRHA</sequence>
<dbReference type="InterPro" id="IPR032675">
    <property type="entry name" value="LRR_dom_sf"/>
</dbReference>
<dbReference type="SUPFAM" id="SSF52047">
    <property type="entry name" value="RNI-like"/>
    <property type="match status" value="1"/>
</dbReference>
<dbReference type="InterPro" id="IPR003591">
    <property type="entry name" value="Leu-rich_rpt_typical-subtyp"/>
</dbReference>
<dbReference type="AlphaFoldDB" id="A0A5E4R490"/>
<evidence type="ECO:0000313" key="5">
    <source>
        <dbReference type="Proteomes" id="UP000324832"/>
    </source>
</evidence>
<dbReference type="InterPro" id="IPR050328">
    <property type="entry name" value="Dev_Immune_Receptor"/>
</dbReference>
<keyword evidence="1" id="KW-0433">Leucine-rich repeat</keyword>
<proteinExistence type="predicted"/>
<evidence type="ECO:0008006" key="6">
    <source>
        <dbReference type="Google" id="ProtNLM"/>
    </source>
</evidence>
<dbReference type="SUPFAM" id="SSF52058">
    <property type="entry name" value="L domain-like"/>
    <property type="match status" value="1"/>
</dbReference>
<dbReference type="PANTHER" id="PTHR24373">
    <property type="entry name" value="SLIT RELATED LEUCINE-RICH REPEAT NEURONAL PROTEIN"/>
    <property type="match status" value="1"/>
</dbReference>
<protein>
    <recommendedName>
        <fullName evidence="6">LRRCT domain-containing protein</fullName>
    </recommendedName>
</protein>
<dbReference type="FunFam" id="3.80.10.10:FF:001164">
    <property type="entry name" value="GH01279p"/>
    <property type="match status" value="1"/>
</dbReference>
<feature type="non-terminal residue" evidence="4">
    <location>
        <position position="628"/>
    </location>
</feature>